<sequence>MDPGVEERLRRMSREMGFDPYSDTPFRNPALRAEGGSSDPPDPPPPDSPGRIISTSSYTRAVRHRLWHCTCHFINNDEVVIHNLRTVPA</sequence>
<reference evidence="2" key="2">
    <citation type="submission" date="2021-09" db="EMBL/GenBank/DDBJ databases">
        <authorList>
            <person name="Jia N."/>
            <person name="Wang J."/>
            <person name="Shi W."/>
            <person name="Du L."/>
            <person name="Sun Y."/>
            <person name="Zhan W."/>
            <person name="Jiang J."/>
            <person name="Wang Q."/>
            <person name="Zhang B."/>
            <person name="Ji P."/>
            <person name="Sakyi L.B."/>
            <person name="Cui X."/>
            <person name="Yuan T."/>
            <person name="Jiang B."/>
            <person name="Yang W."/>
            <person name="Lam T.T.-Y."/>
            <person name="Chang Q."/>
            <person name="Ding S."/>
            <person name="Wang X."/>
            <person name="Zhu J."/>
            <person name="Ruan X."/>
            <person name="Zhao L."/>
            <person name="Wei J."/>
            <person name="Que T."/>
            <person name="Du C."/>
            <person name="Cheng J."/>
            <person name="Dai P."/>
            <person name="Han X."/>
            <person name="Huang E."/>
            <person name="Gao Y."/>
            <person name="Liu J."/>
            <person name="Shao H."/>
            <person name="Ye R."/>
            <person name="Li L."/>
            <person name="Wei W."/>
            <person name="Wang X."/>
            <person name="Wang C."/>
            <person name="Huo Q."/>
            <person name="Li W."/>
            <person name="Guo W."/>
            <person name="Chen H."/>
            <person name="Chen S."/>
            <person name="Zhou L."/>
            <person name="Zhou L."/>
            <person name="Ni X."/>
            <person name="Tian J."/>
            <person name="Zhou Y."/>
            <person name="Sheng Y."/>
            <person name="Liu T."/>
            <person name="Pan Y."/>
            <person name="Xia L."/>
            <person name="Li J."/>
            <person name="Zhao F."/>
            <person name="Cao W."/>
        </authorList>
    </citation>
    <scope>NUCLEOTIDE SEQUENCE</scope>
    <source>
        <strain evidence="2">Rsan-2018</strain>
        <tissue evidence="2">Larvae</tissue>
    </source>
</reference>
<dbReference type="EMBL" id="JABSTV010001253">
    <property type="protein sequence ID" value="KAH7944437.1"/>
    <property type="molecule type" value="Genomic_DNA"/>
</dbReference>
<feature type="compositionally biased region" description="Basic and acidic residues" evidence="1">
    <location>
        <begin position="1"/>
        <end position="17"/>
    </location>
</feature>
<evidence type="ECO:0000256" key="1">
    <source>
        <dbReference type="SAM" id="MobiDB-lite"/>
    </source>
</evidence>
<comment type="caution">
    <text evidence="2">The sequence shown here is derived from an EMBL/GenBank/DDBJ whole genome shotgun (WGS) entry which is preliminary data.</text>
</comment>
<organism evidence="2 3">
    <name type="scientific">Rhipicephalus sanguineus</name>
    <name type="common">Brown dog tick</name>
    <name type="synonym">Ixodes sanguineus</name>
    <dbReference type="NCBI Taxonomy" id="34632"/>
    <lineage>
        <taxon>Eukaryota</taxon>
        <taxon>Metazoa</taxon>
        <taxon>Ecdysozoa</taxon>
        <taxon>Arthropoda</taxon>
        <taxon>Chelicerata</taxon>
        <taxon>Arachnida</taxon>
        <taxon>Acari</taxon>
        <taxon>Parasitiformes</taxon>
        <taxon>Ixodida</taxon>
        <taxon>Ixodoidea</taxon>
        <taxon>Ixodidae</taxon>
        <taxon>Rhipicephalinae</taxon>
        <taxon>Rhipicephalus</taxon>
        <taxon>Rhipicephalus</taxon>
    </lineage>
</organism>
<proteinExistence type="predicted"/>
<protein>
    <submittedName>
        <fullName evidence="2">Uncharacterized protein</fullName>
    </submittedName>
</protein>
<gene>
    <name evidence="2" type="ORF">HPB52_019657</name>
</gene>
<dbReference type="Proteomes" id="UP000821837">
    <property type="component" value="Unassembled WGS sequence"/>
</dbReference>
<evidence type="ECO:0000313" key="3">
    <source>
        <dbReference type="Proteomes" id="UP000821837"/>
    </source>
</evidence>
<keyword evidence="3" id="KW-1185">Reference proteome</keyword>
<accession>A0A9D4SSS6</accession>
<reference evidence="2" key="1">
    <citation type="journal article" date="2020" name="Cell">
        <title>Large-Scale Comparative Analyses of Tick Genomes Elucidate Their Genetic Diversity and Vector Capacities.</title>
        <authorList>
            <consortium name="Tick Genome and Microbiome Consortium (TIGMIC)"/>
            <person name="Jia N."/>
            <person name="Wang J."/>
            <person name="Shi W."/>
            <person name="Du L."/>
            <person name="Sun Y."/>
            <person name="Zhan W."/>
            <person name="Jiang J.F."/>
            <person name="Wang Q."/>
            <person name="Zhang B."/>
            <person name="Ji P."/>
            <person name="Bell-Sakyi L."/>
            <person name="Cui X.M."/>
            <person name="Yuan T.T."/>
            <person name="Jiang B.G."/>
            <person name="Yang W.F."/>
            <person name="Lam T.T."/>
            <person name="Chang Q.C."/>
            <person name="Ding S.J."/>
            <person name="Wang X.J."/>
            <person name="Zhu J.G."/>
            <person name="Ruan X.D."/>
            <person name="Zhao L."/>
            <person name="Wei J.T."/>
            <person name="Ye R.Z."/>
            <person name="Que T.C."/>
            <person name="Du C.H."/>
            <person name="Zhou Y.H."/>
            <person name="Cheng J.X."/>
            <person name="Dai P.F."/>
            <person name="Guo W.B."/>
            <person name="Han X.H."/>
            <person name="Huang E.J."/>
            <person name="Li L.F."/>
            <person name="Wei W."/>
            <person name="Gao Y.C."/>
            <person name="Liu J.Z."/>
            <person name="Shao H.Z."/>
            <person name="Wang X."/>
            <person name="Wang C.C."/>
            <person name="Yang T.C."/>
            <person name="Huo Q.B."/>
            <person name="Li W."/>
            <person name="Chen H.Y."/>
            <person name="Chen S.E."/>
            <person name="Zhou L.G."/>
            <person name="Ni X.B."/>
            <person name="Tian J.H."/>
            <person name="Sheng Y."/>
            <person name="Liu T."/>
            <person name="Pan Y.S."/>
            <person name="Xia L.Y."/>
            <person name="Li J."/>
            <person name="Zhao F."/>
            <person name="Cao W.C."/>
        </authorList>
    </citation>
    <scope>NUCLEOTIDE SEQUENCE</scope>
    <source>
        <strain evidence="2">Rsan-2018</strain>
    </source>
</reference>
<evidence type="ECO:0000313" key="2">
    <source>
        <dbReference type="EMBL" id="KAH7944437.1"/>
    </source>
</evidence>
<feature type="region of interest" description="Disordered" evidence="1">
    <location>
        <begin position="1"/>
        <end position="53"/>
    </location>
</feature>
<dbReference type="AlphaFoldDB" id="A0A9D4SSS6"/>
<name>A0A9D4SSS6_RHISA</name>